<keyword evidence="5" id="KW-0479">Metal-binding</keyword>
<organism evidence="9 10">
    <name type="scientific">Bombyx mandarina</name>
    <name type="common">Wild silk moth</name>
    <name type="synonym">Wild silkworm</name>
    <dbReference type="NCBI Taxonomy" id="7092"/>
    <lineage>
        <taxon>Eukaryota</taxon>
        <taxon>Metazoa</taxon>
        <taxon>Ecdysozoa</taxon>
        <taxon>Arthropoda</taxon>
        <taxon>Hexapoda</taxon>
        <taxon>Insecta</taxon>
        <taxon>Pterygota</taxon>
        <taxon>Neoptera</taxon>
        <taxon>Endopterygota</taxon>
        <taxon>Lepidoptera</taxon>
        <taxon>Glossata</taxon>
        <taxon>Ditrysia</taxon>
        <taxon>Bombycoidea</taxon>
        <taxon>Bombycidae</taxon>
        <taxon>Bombycinae</taxon>
        <taxon>Bombyx</taxon>
    </lineage>
</organism>
<evidence type="ECO:0000313" key="10">
    <source>
        <dbReference type="RefSeq" id="XP_028035722.1"/>
    </source>
</evidence>
<evidence type="ECO:0000256" key="1">
    <source>
        <dbReference type="ARBA" id="ARBA00000077"/>
    </source>
</evidence>
<evidence type="ECO:0000256" key="5">
    <source>
        <dbReference type="ARBA" id="ARBA00022723"/>
    </source>
</evidence>
<keyword evidence="6" id="KW-0255">Endonuclease</keyword>
<evidence type="ECO:0000256" key="6">
    <source>
        <dbReference type="ARBA" id="ARBA00022759"/>
    </source>
</evidence>
<dbReference type="Gene3D" id="3.30.420.10">
    <property type="entry name" value="Ribonuclease H-like superfamily/Ribonuclease H"/>
    <property type="match status" value="1"/>
</dbReference>
<evidence type="ECO:0000259" key="8">
    <source>
        <dbReference type="PROSITE" id="PS50879"/>
    </source>
</evidence>
<reference evidence="10" key="1">
    <citation type="submission" date="2025-08" db="UniProtKB">
        <authorList>
            <consortium name="RefSeq"/>
        </authorList>
    </citation>
    <scope>IDENTIFICATION</scope>
    <source>
        <tissue evidence="10">Silk gland</tissue>
    </source>
</reference>
<dbReference type="SUPFAM" id="SSF53098">
    <property type="entry name" value="Ribonuclease H-like"/>
    <property type="match status" value="1"/>
</dbReference>
<dbReference type="PANTHER" id="PTHR10642:SF26">
    <property type="entry name" value="RIBONUCLEASE H1"/>
    <property type="match status" value="1"/>
</dbReference>
<dbReference type="InterPro" id="IPR050092">
    <property type="entry name" value="RNase_H"/>
</dbReference>
<dbReference type="InterPro" id="IPR002156">
    <property type="entry name" value="RNaseH_domain"/>
</dbReference>
<name>A0A6J2K417_BOMMA</name>
<dbReference type="RefSeq" id="XP_028035722.1">
    <property type="nucleotide sequence ID" value="XM_028179921.1"/>
</dbReference>
<dbReference type="PANTHER" id="PTHR10642">
    <property type="entry name" value="RIBONUCLEASE H1"/>
    <property type="match status" value="1"/>
</dbReference>
<feature type="domain" description="RNase H type-1" evidence="8">
    <location>
        <begin position="197"/>
        <end position="329"/>
    </location>
</feature>
<gene>
    <name evidence="10" type="primary">LOC114247087</name>
</gene>
<proteinExistence type="inferred from homology"/>
<evidence type="ECO:0000256" key="7">
    <source>
        <dbReference type="ARBA" id="ARBA00022801"/>
    </source>
</evidence>
<keyword evidence="4" id="KW-0540">Nuclease</keyword>
<dbReference type="GO" id="GO:0003676">
    <property type="term" value="F:nucleic acid binding"/>
    <property type="evidence" value="ECO:0007669"/>
    <property type="project" value="InterPro"/>
</dbReference>
<evidence type="ECO:0000256" key="4">
    <source>
        <dbReference type="ARBA" id="ARBA00022722"/>
    </source>
</evidence>
<comment type="catalytic activity">
    <reaction evidence="1">
        <text>Endonucleolytic cleavage to 5'-phosphomonoester.</text>
        <dbReference type="EC" id="3.1.26.4"/>
    </reaction>
</comment>
<dbReference type="Proteomes" id="UP000504629">
    <property type="component" value="Unplaced"/>
</dbReference>
<evidence type="ECO:0000313" key="9">
    <source>
        <dbReference type="Proteomes" id="UP000504629"/>
    </source>
</evidence>
<evidence type="ECO:0000256" key="3">
    <source>
        <dbReference type="ARBA" id="ARBA00012180"/>
    </source>
</evidence>
<dbReference type="OrthoDB" id="411823at2759"/>
<dbReference type="InterPro" id="IPR036397">
    <property type="entry name" value="RNaseH_sf"/>
</dbReference>
<accession>A0A6J2K417</accession>
<dbReference type="GO" id="GO:0046872">
    <property type="term" value="F:metal ion binding"/>
    <property type="evidence" value="ECO:0007669"/>
    <property type="project" value="UniProtKB-KW"/>
</dbReference>
<dbReference type="Pfam" id="PF00075">
    <property type="entry name" value="RNase_H"/>
    <property type="match status" value="1"/>
</dbReference>
<dbReference type="AlphaFoldDB" id="A0A6J2K417"/>
<dbReference type="CDD" id="cd09276">
    <property type="entry name" value="Rnase_HI_RT_non_LTR"/>
    <property type="match status" value="1"/>
</dbReference>
<dbReference type="KEGG" id="bman:114247087"/>
<dbReference type="GO" id="GO:0043137">
    <property type="term" value="P:DNA replication, removal of RNA primer"/>
    <property type="evidence" value="ECO:0007669"/>
    <property type="project" value="TreeGrafter"/>
</dbReference>
<keyword evidence="7" id="KW-0378">Hydrolase</keyword>
<keyword evidence="9" id="KW-1185">Reference proteome</keyword>
<comment type="similarity">
    <text evidence="2">Belongs to the RNase H family.</text>
</comment>
<dbReference type="PROSITE" id="PS50879">
    <property type="entry name" value="RNASE_H_1"/>
    <property type="match status" value="1"/>
</dbReference>
<protein>
    <recommendedName>
        <fullName evidence="3">ribonuclease H</fullName>
        <ecNumber evidence="3">3.1.26.4</ecNumber>
    </recommendedName>
</protein>
<dbReference type="EC" id="3.1.26.4" evidence="3"/>
<sequence>MVITNRLKFDTPRLNMDGKQIGMTEEMKILGLTIDHKLTFNSHVTNVCKKSLGMYRQLARAAKTEWGLHPEVIKTIYTAVVEPVMMYAASVWAPATKKRGVRKKLDAVQRVFCQKICKAHRTVSLNSALTLAGILPLDLRIQEAAAFYEAKRGVPQPILADREVEKRAAYTKTPHPAEQIELYFTRLENCEQVEEKSEHPVQIYTDGSKIEGKVGASLSFWDRNAEIKSMKLSLPAYCTVYQAELLAINRATKEVLKNPATDFGIYSDSRSSLECIINYNSLHPLAVEIRENIKMAQKLNKTVALYWVKAHTGLERNERADRIAKEAALGSKRKAEYDFCPLSFIKKQIRSRTLDTWEERYQQGETAKVTKIFLPHVVSAYKREKHEKVVTEIPAENYRSNHGFPETTCNRPQLPVQLDRCVAHQETRLNDTKITIIRDDDAAPQK</sequence>
<evidence type="ECO:0000256" key="2">
    <source>
        <dbReference type="ARBA" id="ARBA00005300"/>
    </source>
</evidence>
<dbReference type="GO" id="GO:0004523">
    <property type="term" value="F:RNA-DNA hybrid ribonuclease activity"/>
    <property type="evidence" value="ECO:0007669"/>
    <property type="project" value="UniProtKB-EC"/>
</dbReference>
<dbReference type="GeneID" id="114247087"/>
<dbReference type="InterPro" id="IPR012337">
    <property type="entry name" value="RNaseH-like_sf"/>
</dbReference>